<dbReference type="EMBL" id="SJPJ01000001">
    <property type="protein sequence ID" value="TWT81156.1"/>
    <property type="molecule type" value="Genomic_DNA"/>
</dbReference>
<proteinExistence type="predicted"/>
<reference evidence="1 2" key="1">
    <citation type="submission" date="2019-02" db="EMBL/GenBank/DDBJ databases">
        <title>Deep-cultivation of Planctomycetes and their phenomic and genomic characterization uncovers novel biology.</title>
        <authorList>
            <person name="Wiegand S."/>
            <person name="Jogler M."/>
            <person name="Boedeker C."/>
            <person name="Pinto D."/>
            <person name="Vollmers J."/>
            <person name="Rivas-Marin E."/>
            <person name="Kohn T."/>
            <person name="Peeters S.H."/>
            <person name="Heuer A."/>
            <person name="Rast P."/>
            <person name="Oberbeckmann S."/>
            <person name="Bunk B."/>
            <person name="Jeske O."/>
            <person name="Meyerdierks A."/>
            <person name="Storesund J.E."/>
            <person name="Kallscheuer N."/>
            <person name="Luecker S."/>
            <person name="Lage O.M."/>
            <person name="Pohl T."/>
            <person name="Merkel B.J."/>
            <person name="Hornburger P."/>
            <person name="Mueller R.-W."/>
            <person name="Bruemmer F."/>
            <person name="Labrenz M."/>
            <person name="Spormann A.M."/>
            <person name="Op Den Camp H."/>
            <person name="Overmann J."/>
            <person name="Amann R."/>
            <person name="Jetten M.S.M."/>
            <person name="Mascher T."/>
            <person name="Medema M.H."/>
            <person name="Devos D.P."/>
            <person name="Kaster A.-K."/>
            <person name="Ovreas L."/>
            <person name="Rohde M."/>
            <person name="Galperin M.Y."/>
            <person name="Jogler C."/>
        </authorList>
    </citation>
    <scope>NUCLEOTIDE SEQUENCE [LARGE SCALE GENOMIC DNA]</scope>
    <source>
        <strain evidence="1 2">CA13</strain>
    </source>
</reference>
<sequence>MRWPWLPYSLRRNRILRTSEDQARRIVDNRRGQNQYDIFGPPAHVKVVTSNDER</sequence>
<keyword evidence="2" id="KW-1185">Reference proteome</keyword>
<organism evidence="1 2">
    <name type="scientific">Novipirellula herctigrandis</name>
    <dbReference type="NCBI Taxonomy" id="2527986"/>
    <lineage>
        <taxon>Bacteria</taxon>
        <taxon>Pseudomonadati</taxon>
        <taxon>Planctomycetota</taxon>
        <taxon>Planctomycetia</taxon>
        <taxon>Pirellulales</taxon>
        <taxon>Pirellulaceae</taxon>
        <taxon>Novipirellula</taxon>
    </lineage>
</organism>
<dbReference type="Proteomes" id="UP000315010">
    <property type="component" value="Unassembled WGS sequence"/>
</dbReference>
<gene>
    <name evidence="1" type="ORF">CA13_26040</name>
</gene>
<dbReference type="AlphaFoldDB" id="A0A5C5Z2A8"/>
<evidence type="ECO:0000313" key="1">
    <source>
        <dbReference type="EMBL" id="TWT81156.1"/>
    </source>
</evidence>
<comment type="caution">
    <text evidence="1">The sequence shown here is derived from an EMBL/GenBank/DDBJ whole genome shotgun (WGS) entry which is preliminary data.</text>
</comment>
<evidence type="ECO:0000313" key="2">
    <source>
        <dbReference type="Proteomes" id="UP000315010"/>
    </source>
</evidence>
<protein>
    <submittedName>
        <fullName evidence="1">Uncharacterized protein</fullName>
    </submittedName>
</protein>
<name>A0A5C5Z2A8_9BACT</name>
<accession>A0A5C5Z2A8</accession>